<sequence length="122" mass="13911">MSKVKRSVNYTIGQQVKKILEVVHQSGDAPSKQKAWNIIGDNLPYGDIATFVEFDKSLKNNEEKRKALTEIFQMISAGCSKYEDDIYKIMEKMIKKEVQLKYSGCGRRSKGVGKLILSYSIR</sequence>
<gene>
    <name evidence="1" type="ORF">KQX54_009756</name>
</gene>
<evidence type="ECO:0000313" key="2">
    <source>
        <dbReference type="Proteomes" id="UP000826195"/>
    </source>
</evidence>
<dbReference type="EMBL" id="JAHXZJ010000747">
    <property type="protein sequence ID" value="KAH0557654.1"/>
    <property type="molecule type" value="Genomic_DNA"/>
</dbReference>
<evidence type="ECO:0000313" key="1">
    <source>
        <dbReference type="EMBL" id="KAH0557654.1"/>
    </source>
</evidence>
<accession>A0AAV7ICE9</accession>
<dbReference type="Proteomes" id="UP000826195">
    <property type="component" value="Unassembled WGS sequence"/>
</dbReference>
<reference evidence="1 2" key="1">
    <citation type="journal article" date="2021" name="J. Hered.">
        <title>A chromosome-level genome assembly of the parasitoid wasp, Cotesia glomerata (Hymenoptera: Braconidae).</title>
        <authorList>
            <person name="Pinto B.J."/>
            <person name="Weis J.J."/>
            <person name="Gamble T."/>
            <person name="Ode P.J."/>
            <person name="Paul R."/>
            <person name="Zaspel J.M."/>
        </authorList>
    </citation>
    <scope>NUCLEOTIDE SEQUENCE [LARGE SCALE GENOMIC DNA]</scope>
    <source>
        <strain evidence="1">CgM1</strain>
    </source>
</reference>
<protein>
    <submittedName>
        <fullName evidence="1">Uncharacterized protein</fullName>
    </submittedName>
</protein>
<dbReference type="AlphaFoldDB" id="A0AAV7ICE9"/>
<comment type="caution">
    <text evidence="1">The sequence shown here is derived from an EMBL/GenBank/DDBJ whole genome shotgun (WGS) entry which is preliminary data.</text>
</comment>
<name>A0AAV7ICE9_COTGL</name>
<proteinExistence type="predicted"/>
<organism evidence="1 2">
    <name type="scientific">Cotesia glomerata</name>
    <name type="common">Lepidopteran parasitic wasp</name>
    <name type="synonym">Apanteles glomeratus</name>
    <dbReference type="NCBI Taxonomy" id="32391"/>
    <lineage>
        <taxon>Eukaryota</taxon>
        <taxon>Metazoa</taxon>
        <taxon>Ecdysozoa</taxon>
        <taxon>Arthropoda</taxon>
        <taxon>Hexapoda</taxon>
        <taxon>Insecta</taxon>
        <taxon>Pterygota</taxon>
        <taxon>Neoptera</taxon>
        <taxon>Endopterygota</taxon>
        <taxon>Hymenoptera</taxon>
        <taxon>Apocrita</taxon>
        <taxon>Ichneumonoidea</taxon>
        <taxon>Braconidae</taxon>
        <taxon>Microgastrinae</taxon>
        <taxon>Cotesia</taxon>
    </lineage>
</organism>
<keyword evidence="2" id="KW-1185">Reference proteome</keyword>